<dbReference type="Gene3D" id="3.40.50.300">
    <property type="entry name" value="P-loop containing nucleotide triphosphate hydrolases"/>
    <property type="match status" value="1"/>
</dbReference>
<evidence type="ECO:0000256" key="1">
    <source>
        <dbReference type="ARBA" id="ARBA00022801"/>
    </source>
</evidence>
<dbReference type="AlphaFoldDB" id="A0A1Y3B4I7"/>
<evidence type="ECO:0000313" key="3">
    <source>
        <dbReference type="EMBL" id="OTF74974.1"/>
    </source>
</evidence>
<proteinExistence type="predicted"/>
<dbReference type="PROSITE" id="PS51194">
    <property type="entry name" value="HELICASE_CTER"/>
    <property type="match status" value="1"/>
</dbReference>
<evidence type="ECO:0000313" key="4">
    <source>
        <dbReference type="Proteomes" id="UP000194236"/>
    </source>
</evidence>
<keyword evidence="1" id="KW-0378">Hydrolase</keyword>
<feature type="domain" description="Helicase C-terminal" evidence="2">
    <location>
        <begin position="239"/>
        <end position="372"/>
    </location>
</feature>
<keyword evidence="4" id="KW-1185">Reference proteome</keyword>
<dbReference type="EMBL" id="MUJZ01044325">
    <property type="protein sequence ID" value="OTF74974.1"/>
    <property type="molecule type" value="Genomic_DNA"/>
</dbReference>
<accession>A0A1Y3B4I7</accession>
<dbReference type="OrthoDB" id="6513042at2759"/>
<comment type="caution">
    <text evidence="3">The sequence shown here is derived from an EMBL/GenBank/DDBJ whole genome shotgun (WGS) entry which is preliminary data.</text>
</comment>
<dbReference type="InterPro" id="IPR027417">
    <property type="entry name" value="P-loop_NTPase"/>
</dbReference>
<dbReference type="PANTHER" id="PTHR14950">
    <property type="entry name" value="DICER-RELATED"/>
    <property type="match status" value="1"/>
</dbReference>
<name>A0A1Y3B4I7_EURMA</name>
<sequence>MIEQIETNLGCSCETYADLRMISKYSIQSRIKLRCYLPLLASKGESVNNHDVTKYRMALFMIRNYSGQFFNFITNVSLEGGITTEQLINHETIAKMIVDILYVFGTLGEWCALKLIDMINRELYDTILLISKTRSNYLRLLNTCHSTLCSIRKSILLYLDEGIVTKLQTGSESRLTIQQFLSISAPKLHLLAQVLLEYLEELSSPPTHQTSHSSFNFPSNICSLIYVKNRSMACVLNEWIRELVAITREMNSGKTNIIEFLQPDHVLLAEDDGKNELKNFYYRKHQKSLHEIFYYRQKEETLRRFRLAQQCNVLITTSMSSEGLDVNRCNIVICFDPPETFHQFIQSKGRVRVERGQYIVLVEMNDHKEYFR</sequence>
<reference evidence="3 4" key="1">
    <citation type="submission" date="2017-03" db="EMBL/GenBank/DDBJ databases">
        <title>Genome Survey of Euroglyphus maynei.</title>
        <authorList>
            <person name="Arlian L.G."/>
            <person name="Morgan M.S."/>
            <person name="Rider S.D."/>
        </authorList>
    </citation>
    <scope>NUCLEOTIDE SEQUENCE [LARGE SCALE GENOMIC DNA]</scope>
    <source>
        <strain evidence="3">Arlian Lab</strain>
        <tissue evidence="3">Whole body</tissue>
    </source>
</reference>
<dbReference type="GO" id="GO:0016787">
    <property type="term" value="F:hydrolase activity"/>
    <property type="evidence" value="ECO:0007669"/>
    <property type="project" value="UniProtKB-KW"/>
</dbReference>
<protein>
    <recommendedName>
        <fullName evidence="2">Helicase C-terminal domain-containing protein</fullName>
    </recommendedName>
</protein>
<gene>
    <name evidence="3" type="ORF">BLA29_003877</name>
</gene>
<organism evidence="3 4">
    <name type="scientific">Euroglyphus maynei</name>
    <name type="common">Mayne's house dust mite</name>
    <dbReference type="NCBI Taxonomy" id="6958"/>
    <lineage>
        <taxon>Eukaryota</taxon>
        <taxon>Metazoa</taxon>
        <taxon>Ecdysozoa</taxon>
        <taxon>Arthropoda</taxon>
        <taxon>Chelicerata</taxon>
        <taxon>Arachnida</taxon>
        <taxon>Acari</taxon>
        <taxon>Acariformes</taxon>
        <taxon>Sarcoptiformes</taxon>
        <taxon>Astigmata</taxon>
        <taxon>Psoroptidia</taxon>
        <taxon>Analgoidea</taxon>
        <taxon>Pyroglyphidae</taxon>
        <taxon>Pyroglyphinae</taxon>
        <taxon>Euroglyphus</taxon>
    </lineage>
</organism>
<evidence type="ECO:0000259" key="2">
    <source>
        <dbReference type="PROSITE" id="PS51194"/>
    </source>
</evidence>
<dbReference type="Proteomes" id="UP000194236">
    <property type="component" value="Unassembled WGS sequence"/>
</dbReference>
<dbReference type="SUPFAM" id="SSF52540">
    <property type="entry name" value="P-loop containing nucleoside triphosphate hydrolases"/>
    <property type="match status" value="1"/>
</dbReference>
<dbReference type="InterPro" id="IPR001650">
    <property type="entry name" value="Helicase_C-like"/>
</dbReference>
<dbReference type="SMART" id="SM00490">
    <property type="entry name" value="HELICc"/>
    <property type="match status" value="1"/>
</dbReference>
<dbReference type="Pfam" id="PF00271">
    <property type="entry name" value="Helicase_C"/>
    <property type="match status" value="1"/>
</dbReference>